<dbReference type="InterPro" id="IPR046079">
    <property type="entry name" value="DUF6097"/>
</dbReference>
<dbReference type="Proteomes" id="UP000197065">
    <property type="component" value="Unassembled WGS sequence"/>
</dbReference>
<feature type="transmembrane region" description="Helical" evidence="1">
    <location>
        <begin position="112"/>
        <end position="134"/>
    </location>
</feature>
<proteinExistence type="predicted"/>
<keyword evidence="3" id="KW-1185">Reference proteome</keyword>
<name>A0A212RLE3_9PROT</name>
<dbReference type="OrthoDB" id="8454179at2"/>
<gene>
    <name evidence="2" type="ORF">SAMN07250955_110103</name>
</gene>
<dbReference type="AlphaFoldDB" id="A0A212RLE3"/>
<accession>A0A212RLE3</accession>
<feature type="transmembrane region" description="Helical" evidence="1">
    <location>
        <begin position="70"/>
        <end position="92"/>
    </location>
</feature>
<keyword evidence="1" id="KW-0812">Transmembrane</keyword>
<dbReference type="EMBL" id="FYEH01000010">
    <property type="protein sequence ID" value="SNB73287.1"/>
    <property type="molecule type" value="Genomic_DNA"/>
</dbReference>
<protein>
    <submittedName>
        <fullName evidence="2">Uncharacterized protein</fullName>
    </submittedName>
</protein>
<dbReference type="RefSeq" id="WP_088562177.1">
    <property type="nucleotide sequence ID" value="NZ_FYEH01000010.1"/>
</dbReference>
<sequence>MNFLYTFGSNVLFNNFAMRQIEAFHAFIDSNKVPVNKIDDLYKQTIALDRLAGTGGFERCFRRYSITRKILIILAIVIIIPALSIFLISKIQSLEAITNSLKEFMISNFMEVAYTLGIGGALLLAFLIGGYFYAQSQLDRLVGPELGQVWHSIIEKWAPEIKEQTELTDDPSEIADLIVGK</sequence>
<reference evidence="2 3" key="1">
    <citation type="submission" date="2017-06" db="EMBL/GenBank/DDBJ databases">
        <authorList>
            <person name="Kim H.J."/>
            <person name="Triplett B.A."/>
        </authorList>
    </citation>
    <scope>NUCLEOTIDE SEQUENCE [LARGE SCALE GENOMIC DNA]</scope>
    <source>
        <strain evidence="2 3">B29T1</strain>
    </source>
</reference>
<keyword evidence="1" id="KW-0472">Membrane</keyword>
<organism evidence="2 3">
    <name type="scientific">Arboricoccus pini</name>
    <dbReference type="NCBI Taxonomy" id="1963835"/>
    <lineage>
        <taxon>Bacteria</taxon>
        <taxon>Pseudomonadati</taxon>
        <taxon>Pseudomonadota</taxon>
        <taxon>Alphaproteobacteria</taxon>
        <taxon>Geminicoccales</taxon>
        <taxon>Geminicoccaceae</taxon>
        <taxon>Arboricoccus</taxon>
    </lineage>
</organism>
<keyword evidence="1" id="KW-1133">Transmembrane helix</keyword>
<evidence type="ECO:0000256" key="1">
    <source>
        <dbReference type="SAM" id="Phobius"/>
    </source>
</evidence>
<dbReference type="Pfam" id="PF19592">
    <property type="entry name" value="DUF6097"/>
    <property type="match status" value="1"/>
</dbReference>
<evidence type="ECO:0000313" key="3">
    <source>
        <dbReference type="Proteomes" id="UP000197065"/>
    </source>
</evidence>
<evidence type="ECO:0000313" key="2">
    <source>
        <dbReference type="EMBL" id="SNB73287.1"/>
    </source>
</evidence>